<accession>M5FX86</accession>
<dbReference type="PROSITE" id="PS50103">
    <property type="entry name" value="ZF_C3H1"/>
    <property type="match status" value="1"/>
</dbReference>
<dbReference type="GeneID" id="63682530"/>
<dbReference type="PANTHER" id="PTHR37543">
    <property type="entry name" value="CCCH ZINC FINGER DNA BINDING PROTEIN (AFU_ORTHOLOGUE AFUA_5G12760)"/>
    <property type="match status" value="1"/>
</dbReference>
<evidence type="ECO:0000256" key="2">
    <source>
        <dbReference type="SAM" id="MobiDB-lite"/>
    </source>
</evidence>
<feature type="compositionally biased region" description="Low complexity" evidence="2">
    <location>
        <begin position="77"/>
        <end position="94"/>
    </location>
</feature>
<gene>
    <name evidence="4" type="ORF">DACRYDRAFT_100580</name>
</gene>
<proteinExistence type="predicted"/>
<keyword evidence="1" id="KW-0862">Zinc</keyword>
<feature type="region of interest" description="Disordered" evidence="2">
    <location>
        <begin position="76"/>
        <end position="96"/>
    </location>
</feature>
<organism evidence="4 5">
    <name type="scientific">Dacryopinax primogenitus (strain DJM 731)</name>
    <name type="common">Brown rot fungus</name>
    <dbReference type="NCBI Taxonomy" id="1858805"/>
    <lineage>
        <taxon>Eukaryota</taxon>
        <taxon>Fungi</taxon>
        <taxon>Dikarya</taxon>
        <taxon>Basidiomycota</taxon>
        <taxon>Agaricomycotina</taxon>
        <taxon>Dacrymycetes</taxon>
        <taxon>Dacrymycetales</taxon>
        <taxon>Dacrymycetaceae</taxon>
        <taxon>Dacryopinax</taxon>
    </lineage>
</organism>
<dbReference type="HOGENOM" id="CLU_1255952_0_0_1"/>
<dbReference type="InterPro" id="IPR000571">
    <property type="entry name" value="Znf_CCCH"/>
</dbReference>
<dbReference type="GO" id="GO:0008270">
    <property type="term" value="F:zinc ion binding"/>
    <property type="evidence" value="ECO:0007669"/>
    <property type="project" value="UniProtKB-KW"/>
</dbReference>
<feature type="domain" description="C3H1-type" evidence="3">
    <location>
        <begin position="127"/>
        <end position="154"/>
    </location>
</feature>
<reference evidence="4 5" key="1">
    <citation type="journal article" date="2012" name="Science">
        <title>The Paleozoic origin of enzymatic lignin decomposition reconstructed from 31 fungal genomes.</title>
        <authorList>
            <person name="Floudas D."/>
            <person name="Binder M."/>
            <person name="Riley R."/>
            <person name="Barry K."/>
            <person name="Blanchette R.A."/>
            <person name="Henrissat B."/>
            <person name="Martinez A.T."/>
            <person name="Otillar R."/>
            <person name="Spatafora J.W."/>
            <person name="Yadav J.S."/>
            <person name="Aerts A."/>
            <person name="Benoit I."/>
            <person name="Boyd A."/>
            <person name="Carlson A."/>
            <person name="Copeland A."/>
            <person name="Coutinho P.M."/>
            <person name="de Vries R.P."/>
            <person name="Ferreira P."/>
            <person name="Findley K."/>
            <person name="Foster B."/>
            <person name="Gaskell J."/>
            <person name="Glotzer D."/>
            <person name="Gorecki P."/>
            <person name="Heitman J."/>
            <person name="Hesse C."/>
            <person name="Hori C."/>
            <person name="Igarashi K."/>
            <person name="Jurgens J.A."/>
            <person name="Kallen N."/>
            <person name="Kersten P."/>
            <person name="Kohler A."/>
            <person name="Kuees U."/>
            <person name="Kumar T.K.A."/>
            <person name="Kuo A."/>
            <person name="LaButti K."/>
            <person name="Larrondo L.F."/>
            <person name="Lindquist E."/>
            <person name="Ling A."/>
            <person name="Lombard V."/>
            <person name="Lucas S."/>
            <person name="Lundell T."/>
            <person name="Martin R."/>
            <person name="McLaughlin D.J."/>
            <person name="Morgenstern I."/>
            <person name="Morin E."/>
            <person name="Murat C."/>
            <person name="Nagy L.G."/>
            <person name="Nolan M."/>
            <person name="Ohm R.A."/>
            <person name="Patyshakuliyeva A."/>
            <person name="Rokas A."/>
            <person name="Ruiz-Duenas F.J."/>
            <person name="Sabat G."/>
            <person name="Salamov A."/>
            <person name="Samejima M."/>
            <person name="Schmutz J."/>
            <person name="Slot J.C."/>
            <person name="St John F."/>
            <person name="Stenlid J."/>
            <person name="Sun H."/>
            <person name="Sun S."/>
            <person name="Syed K."/>
            <person name="Tsang A."/>
            <person name="Wiebenga A."/>
            <person name="Young D."/>
            <person name="Pisabarro A."/>
            <person name="Eastwood D.C."/>
            <person name="Martin F."/>
            <person name="Cullen D."/>
            <person name="Grigoriev I.V."/>
            <person name="Hibbett D.S."/>
        </authorList>
    </citation>
    <scope>NUCLEOTIDE SEQUENCE [LARGE SCALE GENOMIC DNA]</scope>
    <source>
        <strain evidence="4 5">DJM-731 SS1</strain>
    </source>
</reference>
<name>M5FX86_DACPD</name>
<sequence length="220" mass="24756">MAFHLSLSECKLVVLGASHDNGYGTLLRSLRTDGKMSRIGLLKGYECVAQELKEFEEWMAEIPWLFMAQKLGDANRSSRSVSPVSPTKSPRPTTFSAAAKTANGSGASWQVVSFKASKKAQINTIKDLDPRPCYGHYLREGCTKDTCKYGHDYDLSKNAMGELRKFAKRISCDYWIHDMCPYTAETCINGHVCHNGQLCPFRGNTCFFQKWHDENPARLK</sequence>
<keyword evidence="1" id="KW-0479">Metal-binding</keyword>
<dbReference type="AlphaFoldDB" id="M5FX86"/>
<dbReference type="EMBL" id="JH795865">
    <property type="protein sequence ID" value="EJU01054.1"/>
    <property type="molecule type" value="Genomic_DNA"/>
</dbReference>
<dbReference type="Proteomes" id="UP000030653">
    <property type="component" value="Unassembled WGS sequence"/>
</dbReference>
<dbReference type="Pfam" id="PF25540">
    <property type="entry name" value="DUF7923"/>
    <property type="match status" value="1"/>
</dbReference>
<evidence type="ECO:0000256" key="1">
    <source>
        <dbReference type="PROSITE-ProRule" id="PRU00723"/>
    </source>
</evidence>
<dbReference type="OrthoDB" id="2270193at2759"/>
<keyword evidence="1" id="KW-0863">Zinc-finger</keyword>
<evidence type="ECO:0000313" key="5">
    <source>
        <dbReference type="Proteomes" id="UP000030653"/>
    </source>
</evidence>
<dbReference type="STRING" id="1858805.M5FX86"/>
<dbReference type="RefSeq" id="XP_040627951.1">
    <property type="nucleotide sequence ID" value="XM_040767468.1"/>
</dbReference>
<evidence type="ECO:0000259" key="3">
    <source>
        <dbReference type="PROSITE" id="PS50103"/>
    </source>
</evidence>
<dbReference type="InterPro" id="IPR057683">
    <property type="entry name" value="DUF7923"/>
</dbReference>
<evidence type="ECO:0000313" key="4">
    <source>
        <dbReference type="EMBL" id="EJU01054.1"/>
    </source>
</evidence>
<protein>
    <recommendedName>
        <fullName evidence="3">C3H1-type domain-containing protein</fullName>
    </recommendedName>
</protein>
<dbReference type="PANTHER" id="PTHR37543:SF1">
    <property type="entry name" value="CCCH ZINC FINGER DNA BINDING PROTEIN (AFU_ORTHOLOGUE AFUA_5G12760)"/>
    <property type="match status" value="1"/>
</dbReference>
<keyword evidence="5" id="KW-1185">Reference proteome</keyword>
<feature type="zinc finger region" description="C3H1-type" evidence="1">
    <location>
        <begin position="127"/>
        <end position="154"/>
    </location>
</feature>